<comment type="caution">
    <text evidence="2">The sequence shown here is derived from an EMBL/GenBank/DDBJ whole genome shotgun (WGS) entry which is preliminary data.</text>
</comment>
<organism evidence="2 3">
    <name type="scientific">Candidatus Terraquivivens tikiterensis</name>
    <dbReference type="NCBI Taxonomy" id="1980982"/>
    <lineage>
        <taxon>Archaea</taxon>
        <taxon>Nitrososphaerota</taxon>
        <taxon>Candidatus Wolframiiraptoraceae</taxon>
        <taxon>Candidatus Terraquivivens</taxon>
    </lineage>
</organism>
<accession>A0A2R7Y9Z6</accession>
<dbReference type="InterPro" id="IPR006638">
    <property type="entry name" value="Elp3/MiaA/NifB-like_rSAM"/>
</dbReference>
<evidence type="ECO:0000259" key="1">
    <source>
        <dbReference type="SMART" id="SM00729"/>
    </source>
</evidence>
<dbReference type="InterPro" id="IPR058240">
    <property type="entry name" value="rSAM_sf"/>
</dbReference>
<dbReference type="GO" id="GO:0003824">
    <property type="term" value="F:catalytic activity"/>
    <property type="evidence" value="ECO:0007669"/>
    <property type="project" value="InterPro"/>
</dbReference>
<dbReference type="PANTHER" id="PTHR43288">
    <property type="entry name" value="BIOTIN SYNTHASE-RELATED PROTEIN, RADICAL SAM SUPERFAMILY"/>
    <property type="match status" value="1"/>
</dbReference>
<dbReference type="AlphaFoldDB" id="A0A2R7Y9Z6"/>
<proteinExistence type="predicted"/>
<reference evidence="2 3" key="1">
    <citation type="submission" date="2017-04" db="EMBL/GenBank/DDBJ databases">
        <title>Draft Aigarchaeota genome from a New Zealand hot spring.</title>
        <authorList>
            <person name="Reysenbach A.-L."/>
            <person name="Donaho J.A."/>
            <person name="Gerhart J."/>
            <person name="Kelley J.F."/>
            <person name="Kouba K."/>
            <person name="Podar M."/>
            <person name="Stott M."/>
        </authorList>
    </citation>
    <scope>NUCLEOTIDE SEQUENCE [LARGE SCALE GENOMIC DNA]</scope>
    <source>
        <strain evidence="2">NZ13_MG1</strain>
    </source>
</reference>
<dbReference type="Proteomes" id="UP000244066">
    <property type="component" value="Unassembled WGS sequence"/>
</dbReference>
<dbReference type="EMBL" id="NDWU01000001">
    <property type="protein sequence ID" value="PUA34358.1"/>
    <property type="molecule type" value="Genomic_DNA"/>
</dbReference>
<dbReference type="InterPro" id="IPR013785">
    <property type="entry name" value="Aldolase_TIM"/>
</dbReference>
<dbReference type="GO" id="GO:0051536">
    <property type="term" value="F:iron-sulfur cluster binding"/>
    <property type="evidence" value="ECO:0007669"/>
    <property type="project" value="InterPro"/>
</dbReference>
<evidence type="ECO:0000313" key="2">
    <source>
        <dbReference type="EMBL" id="PUA34358.1"/>
    </source>
</evidence>
<dbReference type="SMART" id="SM00729">
    <property type="entry name" value="Elp3"/>
    <property type="match status" value="1"/>
</dbReference>
<dbReference type="CDD" id="cd01335">
    <property type="entry name" value="Radical_SAM"/>
    <property type="match status" value="1"/>
</dbReference>
<dbReference type="PANTHER" id="PTHR43288:SF2">
    <property type="entry name" value="RADICAL SAM CORE DOMAIN-CONTAINING PROTEIN"/>
    <property type="match status" value="1"/>
</dbReference>
<protein>
    <recommendedName>
        <fullName evidence="1">Elp3/MiaA/NifB-like radical SAM core domain-containing protein</fullName>
    </recommendedName>
</protein>
<sequence length="262" mass="29348">MGCDYCRRLVLRAMVQVENPSRFQSFCKRLKERGGIGCLISGGFTKEGKLPFEPYLDAIRWAKRELGLTLSIHPGILDKDGATQLRDSGIDVAEFYVVLSENVLKSVMHTKLSRNDVMKALDTIYAHGPRYISPHITVGSDYGKVSWEYEAIDALRDYDPYVLIFLVLVPMEGTPMARVEPPPISDLLNLFAAARKKLENTELALGCMRVRGKYTQTLESELIRRGLVDRITIPYVPVPGPTIEACCSLPDSIAANLRKDKK</sequence>
<feature type="domain" description="Elp3/MiaA/NifB-like radical SAM core" evidence="1">
    <location>
        <begin position="11"/>
        <end position="193"/>
    </location>
</feature>
<gene>
    <name evidence="2" type="ORF">B9J98_00505</name>
</gene>
<evidence type="ECO:0000313" key="3">
    <source>
        <dbReference type="Proteomes" id="UP000244066"/>
    </source>
</evidence>
<dbReference type="SUPFAM" id="SSF102114">
    <property type="entry name" value="Radical SAM enzymes"/>
    <property type="match status" value="1"/>
</dbReference>
<dbReference type="Gene3D" id="3.20.20.70">
    <property type="entry name" value="Aldolase class I"/>
    <property type="match status" value="1"/>
</dbReference>
<name>A0A2R7Y9Z6_9ARCH</name>